<keyword evidence="1" id="KW-0051">Antiviral defense</keyword>
<dbReference type="AlphaFoldDB" id="A0A4P5PGE7"/>
<proteinExistence type="predicted"/>
<evidence type="ECO:0000256" key="1">
    <source>
        <dbReference type="ARBA" id="ARBA00023118"/>
    </source>
</evidence>
<sequence length="248" mass="28501">MQLQMTCSLENENIPINYRRSCLSLIKTAIEKQDQQKFHELFDQNVQKYYTWSVYLKNAVFGKEEIIVPSKELIFNFSTGDAETAVLFQNAFANLIEEEVPFAKNKVTVLSVVPVTQPLIRKNAAIFRTISPIVARDHDRETKKDWYYSVSQNEEAFVATLKANTLYKWKNFYGDSLKEDLESLVFTPIKMKKTVVQHYEKYIEASLGTFRLEGEPYLLNLFLKEGIGSISGSGFGMLELIEEAAYAD</sequence>
<comment type="caution">
    <text evidence="3">The sequence shown here is derived from an EMBL/GenBank/DDBJ whole genome shotgun (WGS) entry which is preliminary data.</text>
</comment>
<dbReference type="InterPro" id="IPR049435">
    <property type="entry name" value="Cas_Cas6_C"/>
</dbReference>
<dbReference type="Gene3D" id="3.30.70.1900">
    <property type="match status" value="1"/>
</dbReference>
<dbReference type="PANTHER" id="PTHR36984">
    <property type="entry name" value="CRISPR-ASSOCIATED ENDORIBONUCLEASE CAS6 1"/>
    <property type="match status" value="1"/>
</dbReference>
<feature type="domain" description="CRISPR associated protein Cas6 C-terminal" evidence="2">
    <location>
        <begin position="118"/>
        <end position="240"/>
    </location>
</feature>
<evidence type="ECO:0000259" key="2">
    <source>
        <dbReference type="Pfam" id="PF01881"/>
    </source>
</evidence>
<evidence type="ECO:0000313" key="4">
    <source>
        <dbReference type="Proteomes" id="UP000290567"/>
    </source>
</evidence>
<dbReference type="OrthoDB" id="45555at2"/>
<dbReference type="GO" id="GO:0051607">
    <property type="term" value="P:defense response to virus"/>
    <property type="evidence" value="ECO:0007669"/>
    <property type="project" value="UniProtKB-KW"/>
</dbReference>
<dbReference type="RefSeq" id="WP_146623887.1">
    <property type="nucleotide sequence ID" value="NZ_BJCC01000033.1"/>
</dbReference>
<dbReference type="NCBIfam" id="TIGR01877">
    <property type="entry name" value="cas_cas6"/>
    <property type="match status" value="1"/>
</dbReference>
<dbReference type="Proteomes" id="UP000290567">
    <property type="component" value="Unassembled WGS sequence"/>
</dbReference>
<name>A0A4P5PGE7_9ENTE</name>
<dbReference type="EMBL" id="BJCC01000033">
    <property type="protein sequence ID" value="GCF95501.1"/>
    <property type="molecule type" value="Genomic_DNA"/>
</dbReference>
<dbReference type="Pfam" id="PF01881">
    <property type="entry name" value="Cas_Cas6_C"/>
    <property type="match status" value="1"/>
</dbReference>
<reference evidence="4" key="1">
    <citation type="submission" date="2019-02" db="EMBL/GenBank/DDBJ databases">
        <title>Draft genome sequence of Enterococcus sp. Gos25-1.</title>
        <authorList>
            <person name="Tanaka N."/>
            <person name="Shiwa Y."/>
            <person name="Fujita N."/>
        </authorList>
    </citation>
    <scope>NUCLEOTIDE SEQUENCE [LARGE SCALE GENOMIC DNA]</scope>
    <source>
        <strain evidence="4">Gos25-1</strain>
    </source>
</reference>
<keyword evidence="4" id="KW-1185">Reference proteome</keyword>
<dbReference type="PANTHER" id="PTHR36984:SF3">
    <property type="entry name" value="CRISPR-ASSOCIATED ENDORIBONUCLEASE CAS6"/>
    <property type="match status" value="1"/>
</dbReference>
<dbReference type="GO" id="GO:0016788">
    <property type="term" value="F:hydrolase activity, acting on ester bonds"/>
    <property type="evidence" value="ECO:0007669"/>
    <property type="project" value="InterPro"/>
</dbReference>
<protein>
    <submittedName>
        <fullName evidence="3">CRISPR-associated endoribonuclease Cas6</fullName>
    </submittedName>
</protein>
<accession>A0A4P5PGE7</accession>
<dbReference type="InterPro" id="IPR045747">
    <property type="entry name" value="CRISPR-assoc_prot_Cas6_N_sf"/>
</dbReference>
<organism evidence="3 4">
    <name type="scientific">Enterococcus florum</name>
    <dbReference type="NCBI Taxonomy" id="2480627"/>
    <lineage>
        <taxon>Bacteria</taxon>
        <taxon>Bacillati</taxon>
        <taxon>Bacillota</taxon>
        <taxon>Bacilli</taxon>
        <taxon>Lactobacillales</taxon>
        <taxon>Enterococcaceae</taxon>
        <taxon>Enterococcus</taxon>
    </lineage>
</organism>
<dbReference type="InterPro" id="IPR010156">
    <property type="entry name" value="CRISPR-assoc_prot_Cas6"/>
</dbReference>
<dbReference type="Gene3D" id="3.30.70.1890">
    <property type="match status" value="1"/>
</dbReference>
<dbReference type="CDD" id="cd21140">
    <property type="entry name" value="Cas6_I-like"/>
    <property type="match status" value="1"/>
</dbReference>
<gene>
    <name evidence="3" type="ORF">NRIC_33920</name>
</gene>
<evidence type="ECO:0000313" key="3">
    <source>
        <dbReference type="EMBL" id="GCF95501.1"/>
    </source>
</evidence>